<reference evidence="1" key="1">
    <citation type="submission" date="2022-11" db="EMBL/GenBank/DDBJ databases">
        <authorList>
            <person name="Kikuchi T."/>
        </authorList>
    </citation>
    <scope>NUCLEOTIDE SEQUENCE</scope>
    <source>
        <strain evidence="1">PS1010</strain>
    </source>
</reference>
<dbReference type="PANTHER" id="PTHR21503:SF8">
    <property type="entry name" value="F-BOX ASSOCIATED DOMAIN-CONTAINING PROTEIN-RELATED"/>
    <property type="match status" value="1"/>
</dbReference>
<gene>
    <name evidence="1" type="ORF">CAMP_LOCUS2346</name>
</gene>
<protein>
    <recommendedName>
        <fullName evidence="3">F-box domain-containing protein</fullName>
    </recommendedName>
</protein>
<dbReference type="AlphaFoldDB" id="A0A9P1I7H6"/>
<comment type="caution">
    <text evidence="1">The sequence shown here is derived from an EMBL/GenBank/DDBJ whole genome shotgun (WGS) entry which is preliminary data.</text>
</comment>
<accession>A0A9P1I7H6</accession>
<proteinExistence type="predicted"/>
<sequence>MKSVIVKYLEKLLEEYKYSLKSFIQKEYNVEYDNLNLKHLKCLQHIEFDDCDVLQNDLMTFEQILKCREKINLRRTEFTFDQIIQLKAHCIKISAKDLTNEQIKIYLKMWENGEIDDNIVDIEIELNGLKVLDREYYIDGLLTVSENHGYFKLTRIPKPSMNYSKKCVITFWFDCGCLMIQREMNVTKEQLYSFSHAQLLEYTLKLREEIEKNGYVYPYSKSWFDLPAELREMIIDEMDSKTRCKFTECSMLCEKEAKQSRNFLYRIFHSVSYNPRGTGDPQLYIGMTNMTSDYYYKFVDVKDSQPPQTTVIYKKYDPQFYLPNRPKQQLLKWKKIENGKAEEVKHRYLQYYLNTYQNSIKNFTLNRDLENFENFNVKNLKYLNNFTIYDDKQVDFLKNGVISMNQIIYAETFCAGGTHLSFDEILNLKGDSYTVKCNEFYDVNNINKYLKMLKNGQLHQNLHFMDINWNFWRDYNRAKITKGLHIYDHQFDGDIRCYCFKFKLVDPKRENSYADVTFSQTSFYFVVYKNDE</sequence>
<dbReference type="EMBL" id="CANHGI010000001">
    <property type="protein sequence ID" value="CAI5439709.1"/>
    <property type="molecule type" value="Genomic_DNA"/>
</dbReference>
<evidence type="ECO:0000313" key="2">
    <source>
        <dbReference type="Proteomes" id="UP001152747"/>
    </source>
</evidence>
<organism evidence="1 2">
    <name type="scientific">Caenorhabditis angaria</name>
    <dbReference type="NCBI Taxonomy" id="860376"/>
    <lineage>
        <taxon>Eukaryota</taxon>
        <taxon>Metazoa</taxon>
        <taxon>Ecdysozoa</taxon>
        <taxon>Nematoda</taxon>
        <taxon>Chromadorea</taxon>
        <taxon>Rhabditida</taxon>
        <taxon>Rhabditina</taxon>
        <taxon>Rhabditomorpha</taxon>
        <taxon>Rhabditoidea</taxon>
        <taxon>Rhabditidae</taxon>
        <taxon>Peloderinae</taxon>
        <taxon>Caenorhabditis</taxon>
    </lineage>
</organism>
<evidence type="ECO:0008006" key="3">
    <source>
        <dbReference type="Google" id="ProtNLM"/>
    </source>
</evidence>
<evidence type="ECO:0000313" key="1">
    <source>
        <dbReference type="EMBL" id="CAI5439709.1"/>
    </source>
</evidence>
<keyword evidence="2" id="KW-1185">Reference proteome</keyword>
<dbReference type="PANTHER" id="PTHR21503">
    <property type="entry name" value="F-BOX-CONTAINING HYPOTHETICAL PROTEIN C.ELEGANS"/>
    <property type="match status" value="1"/>
</dbReference>
<dbReference type="Proteomes" id="UP001152747">
    <property type="component" value="Unassembled WGS sequence"/>
</dbReference>
<name>A0A9P1I7H6_9PELO</name>